<accession>A0A9J6GXR4</accession>
<keyword evidence="2 4" id="KW-0863">Zinc-finger</keyword>
<sequence length="151" mass="17088">MLYETGRLWRWSVSTAAVALRLFQRALAALLTLLTRRSPERASRRMDAESQRYTLFGFSPELDWRPLHFVEPIPPSRICSVCGLVPKVTGSLSCGHVVCKSCYQQCALGGSHACPLDGDACPEEDVYWRCFPSDNLTRRKVSTNRSDRSYK</sequence>
<dbReference type="Gene3D" id="3.30.40.10">
    <property type="entry name" value="Zinc/RING finger domain, C3HC4 (zinc finger)"/>
    <property type="match status" value="1"/>
</dbReference>
<proteinExistence type="predicted"/>
<keyword evidence="7" id="KW-1185">Reference proteome</keyword>
<dbReference type="SUPFAM" id="SSF57850">
    <property type="entry name" value="RING/U-box"/>
    <property type="match status" value="1"/>
</dbReference>
<evidence type="ECO:0000256" key="4">
    <source>
        <dbReference type="PROSITE-ProRule" id="PRU00175"/>
    </source>
</evidence>
<evidence type="ECO:0000256" key="2">
    <source>
        <dbReference type="ARBA" id="ARBA00022771"/>
    </source>
</evidence>
<dbReference type="Proteomes" id="UP000821853">
    <property type="component" value="Chromosome 8"/>
</dbReference>
<dbReference type="InterPro" id="IPR017907">
    <property type="entry name" value="Znf_RING_CS"/>
</dbReference>
<dbReference type="EMBL" id="JABSTR010000010">
    <property type="protein sequence ID" value="KAH9380290.1"/>
    <property type="molecule type" value="Genomic_DNA"/>
</dbReference>
<evidence type="ECO:0000313" key="6">
    <source>
        <dbReference type="EMBL" id="KAH9380290.1"/>
    </source>
</evidence>
<evidence type="ECO:0000259" key="5">
    <source>
        <dbReference type="PROSITE" id="PS50089"/>
    </source>
</evidence>
<dbReference type="InterPro" id="IPR001841">
    <property type="entry name" value="Znf_RING"/>
</dbReference>
<dbReference type="VEuPathDB" id="VectorBase:HLOH_052508"/>
<dbReference type="GO" id="GO:0008270">
    <property type="term" value="F:zinc ion binding"/>
    <property type="evidence" value="ECO:0007669"/>
    <property type="project" value="UniProtKB-KW"/>
</dbReference>
<dbReference type="InterPro" id="IPR013083">
    <property type="entry name" value="Znf_RING/FYVE/PHD"/>
</dbReference>
<dbReference type="CDD" id="cd16449">
    <property type="entry name" value="RING-HC"/>
    <property type="match status" value="1"/>
</dbReference>
<dbReference type="PROSITE" id="PS00518">
    <property type="entry name" value="ZF_RING_1"/>
    <property type="match status" value="1"/>
</dbReference>
<gene>
    <name evidence="6" type="ORF">HPB48_021910</name>
</gene>
<feature type="domain" description="RING-type" evidence="5">
    <location>
        <begin position="79"/>
        <end position="117"/>
    </location>
</feature>
<protein>
    <recommendedName>
        <fullName evidence="5">RING-type domain-containing protein</fullName>
    </recommendedName>
</protein>
<reference evidence="6 7" key="1">
    <citation type="journal article" date="2020" name="Cell">
        <title>Large-Scale Comparative Analyses of Tick Genomes Elucidate Their Genetic Diversity and Vector Capacities.</title>
        <authorList>
            <consortium name="Tick Genome and Microbiome Consortium (TIGMIC)"/>
            <person name="Jia N."/>
            <person name="Wang J."/>
            <person name="Shi W."/>
            <person name="Du L."/>
            <person name="Sun Y."/>
            <person name="Zhan W."/>
            <person name="Jiang J.F."/>
            <person name="Wang Q."/>
            <person name="Zhang B."/>
            <person name="Ji P."/>
            <person name="Bell-Sakyi L."/>
            <person name="Cui X.M."/>
            <person name="Yuan T.T."/>
            <person name="Jiang B.G."/>
            <person name="Yang W.F."/>
            <person name="Lam T.T."/>
            <person name="Chang Q.C."/>
            <person name="Ding S.J."/>
            <person name="Wang X.J."/>
            <person name="Zhu J.G."/>
            <person name="Ruan X.D."/>
            <person name="Zhao L."/>
            <person name="Wei J.T."/>
            <person name="Ye R.Z."/>
            <person name="Que T.C."/>
            <person name="Du C.H."/>
            <person name="Zhou Y.H."/>
            <person name="Cheng J.X."/>
            <person name="Dai P.F."/>
            <person name="Guo W.B."/>
            <person name="Han X.H."/>
            <person name="Huang E.J."/>
            <person name="Li L.F."/>
            <person name="Wei W."/>
            <person name="Gao Y.C."/>
            <person name="Liu J.Z."/>
            <person name="Shao H.Z."/>
            <person name="Wang X."/>
            <person name="Wang C.C."/>
            <person name="Yang T.C."/>
            <person name="Huo Q.B."/>
            <person name="Li W."/>
            <person name="Chen H.Y."/>
            <person name="Chen S.E."/>
            <person name="Zhou L.G."/>
            <person name="Ni X.B."/>
            <person name="Tian J.H."/>
            <person name="Sheng Y."/>
            <person name="Liu T."/>
            <person name="Pan Y.S."/>
            <person name="Xia L.Y."/>
            <person name="Li J."/>
            <person name="Zhao F."/>
            <person name="Cao W.C."/>
        </authorList>
    </citation>
    <scope>NUCLEOTIDE SEQUENCE [LARGE SCALE GENOMIC DNA]</scope>
    <source>
        <strain evidence="6">HaeL-2018</strain>
    </source>
</reference>
<evidence type="ECO:0000313" key="7">
    <source>
        <dbReference type="Proteomes" id="UP000821853"/>
    </source>
</evidence>
<keyword evidence="3" id="KW-0862">Zinc</keyword>
<evidence type="ECO:0000256" key="1">
    <source>
        <dbReference type="ARBA" id="ARBA00022723"/>
    </source>
</evidence>
<organism evidence="6 7">
    <name type="scientific">Haemaphysalis longicornis</name>
    <name type="common">Bush tick</name>
    <dbReference type="NCBI Taxonomy" id="44386"/>
    <lineage>
        <taxon>Eukaryota</taxon>
        <taxon>Metazoa</taxon>
        <taxon>Ecdysozoa</taxon>
        <taxon>Arthropoda</taxon>
        <taxon>Chelicerata</taxon>
        <taxon>Arachnida</taxon>
        <taxon>Acari</taxon>
        <taxon>Parasitiformes</taxon>
        <taxon>Ixodida</taxon>
        <taxon>Ixodoidea</taxon>
        <taxon>Ixodidae</taxon>
        <taxon>Haemaphysalinae</taxon>
        <taxon>Haemaphysalis</taxon>
    </lineage>
</organism>
<dbReference type="PROSITE" id="PS50089">
    <property type="entry name" value="ZF_RING_2"/>
    <property type="match status" value="1"/>
</dbReference>
<dbReference type="Pfam" id="PF00097">
    <property type="entry name" value="zf-C3HC4"/>
    <property type="match status" value="1"/>
</dbReference>
<dbReference type="OMA" id="FSEHLDW"/>
<evidence type="ECO:0000256" key="3">
    <source>
        <dbReference type="ARBA" id="ARBA00022833"/>
    </source>
</evidence>
<comment type="caution">
    <text evidence="6">The sequence shown here is derived from an EMBL/GenBank/DDBJ whole genome shotgun (WGS) entry which is preliminary data.</text>
</comment>
<dbReference type="OrthoDB" id="4788989at2759"/>
<name>A0A9J6GXR4_HAELO</name>
<dbReference type="AlphaFoldDB" id="A0A9J6GXR4"/>
<dbReference type="InterPro" id="IPR018957">
    <property type="entry name" value="Znf_C3HC4_RING-type"/>
</dbReference>
<keyword evidence="1" id="KW-0479">Metal-binding</keyword>